<feature type="compositionally biased region" description="Low complexity" evidence="1">
    <location>
        <begin position="112"/>
        <end position="129"/>
    </location>
</feature>
<dbReference type="AlphaFoldDB" id="A0A0D9ZNV2"/>
<dbReference type="HOGENOM" id="CLU_1296115_0_0_1"/>
<evidence type="ECO:0000313" key="2">
    <source>
        <dbReference type="EnsemblPlants" id="OGLUM04G20650.1"/>
    </source>
</evidence>
<dbReference type="Gramene" id="OGLUM04G20650.1">
    <property type="protein sequence ID" value="OGLUM04G20650.1"/>
    <property type="gene ID" value="OGLUM04G20650"/>
</dbReference>
<sequence>MPQTAISSCRGSVSPVSHFISNLSCIAKPTISPSSTKCDASAIFRPIIAADKPPAPPELEAETSAGRIPSCSFAAESSRSLSRVLHRRLESANQAPKLAPWRKKPWPERKAYSSAASSRSKATSRTWSTQASASGSLPWRESTKRRKARRSSRSRAAASMPERTPAREESLTAAGPDSAAATFAESVTAIISAMASVASRSFDMAGWVRKGGE</sequence>
<protein>
    <submittedName>
        <fullName evidence="2">Uncharacterized protein</fullName>
    </submittedName>
</protein>
<reference evidence="2" key="1">
    <citation type="submission" date="2015-04" db="UniProtKB">
        <authorList>
            <consortium name="EnsemblPlants"/>
        </authorList>
    </citation>
    <scope>IDENTIFICATION</scope>
</reference>
<name>A0A0D9ZNV2_9ORYZ</name>
<evidence type="ECO:0000256" key="1">
    <source>
        <dbReference type="SAM" id="MobiDB-lite"/>
    </source>
</evidence>
<reference evidence="2" key="2">
    <citation type="submission" date="2018-05" db="EMBL/GenBank/DDBJ databases">
        <title>OgluRS3 (Oryza glumaepatula Reference Sequence Version 3).</title>
        <authorList>
            <person name="Zhang J."/>
            <person name="Kudrna D."/>
            <person name="Lee S."/>
            <person name="Talag J."/>
            <person name="Welchert J."/>
            <person name="Wing R.A."/>
        </authorList>
    </citation>
    <scope>NUCLEOTIDE SEQUENCE [LARGE SCALE GENOMIC DNA]</scope>
</reference>
<accession>A0A0D9ZNV2</accession>
<organism evidence="2">
    <name type="scientific">Oryza glumipatula</name>
    <dbReference type="NCBI Taxonomy" id="40148"/>
    <lineage>
        <taxon>Eukaryota</taxon>
        <taxon>Viridiplantae</taxon>
        <taxon>Streptophyta</taxon>
        <taxon>Embryophyta</taxon>
        <taxon>Tracheophyta</taxon>
        <taxon>Spermatophyta</taxon>
        <taxon>Magnoliopsida</taxon>
        <taxon>Liliopsida</taxon>
        <taxon>Poales</taxon>
        <taxon>Poaceae</taxon>
        <taxon>BOP clade</taxon>
        <taxon>Oryzoideae</taxon>
        <taxon>Oryzeae</taxon>
        <taxon>Oryzinae</taxon>
        <taxon>Oryza</taxon>
    </lineage>
</organism>
<proteinExistence type="predicted"/>
<feature type="region of interest" description="Disordered" evidence="1">
    <location>
        <begin position="94"/>
        <end position="179"/>
    </location>
</feature>
<evidence type="ECO:0000313" key="3">
    <source>
        <dbReference type="Proteomes" id="UP000026961"/>
    </source>
</evidence>
<keyword evidence="3" id="KW-1185">Reference proteome</keyword>
<feature type="compositionally biased region" description="Basic residues" evidence="1">
    <location>
        <begin position="143"/>
        <end position="153"/>
    </location>
</feature>
<dbReference type="EnsemblPlants" id="OGLUM04G20650.1">
    <property type="protein sequence ID" value="OGLUM04G20650.1"/>
    <property type="gene ID" value="OGLUM04G20650"/>
</dbReference>
<dbReference type="Proteomes" id="UP000026961">
    <property type="component" value="Chromosome 4"/>
</dbReference>